<keyword evidence="1" id="KW-1133">Transmembrane helix</keyword>
<reference evidence="2" key="2">
    <citation type="journal article" date="2021" name="PeerJ">
        <title>Extensive microbial diversity within the chicken gut microbiome revealed by metagenomics and culture.</title>
        <authorList>
            <person name="Gilroy R."/>
            <person name="Ravi A."/>
            <person name="Getino M."/>
            <person name="Pursley I."/>
            <person name="Horton D.L."/>
            <person name="Alikhan N.F."/>
            <person name="Baker D."/>
            <person name="Gharbi K."/>
            <person name="Hall N."/>
            <person name="Watson M."/>
            <person name="Adriaenssens E.M."/>
            <person name="Foster-Nyarko E."/>
            <person name="Jarju S."/>
            <person name="Secka A."/>
            <person name="Antonio M."/>
            <person name="Oren A."/>
            <person name="Chaudhuri R.R."/>
            <person name="La Ragione R."/>
            <person name="Hildebrand F."/>
            <person name="Pallen M.J."/>
        </authorList>
    </citation>
    <scope>NUCLEOTIDE SEQUENCE</scope>
    <source>
        <strain evidence="2">ChiHjej10B9-9673</strain>
    </source>
</reference>
<accession>A0A9D1FD27</accession>
<dbReference type="EMBL" id="DVJK01000103">
    <property type="protein sequence ID" value="HIS66644.1"/>
    <property type="molecule type" value="Genomic_DNA"/>
</dbReference>
<keyword evidence="1" id="KW-0812">Transmembrane</keyword>
<proteinExistence type="predicted"/>
<sequence length="200" mass="21383">MKALLVKDLLTLKGQAKSLLLVLAVWFIISFVNGSGLFFTSLSVIYGMLLPLTTLSIDEKSRVERYMMSMPVTRAELALSRYALGLLGLLALGVLGIGASLVIGDSLEEALGASAACFCLAVLLLGVTLPLVYKFGTDKARVVCIAVYMVTFLAVSFIAARFGIELDDLSGAFFLLPFLSLAVLALSAAVSLGIYKKREF</sequence>
<organism evidence="2 3">
    <name type="scientific">Candidatus Scatomorpha merdipullorum</name>
    <dbReference type="NCBI Taxonomy" id="2840927"/>
    <lineage>
        <taxon>Bacteria</taxon>
        <taxon>Bacillati</taxon>
        <taxon>Bacillota</taxon>
        <taxon>Clostridia</taxon>
        <taxon>Eubacteriales</taxon>
        <taxon>Candidatus Scatomorpha</taxon>
    </lineage>
</organism>
<dbReference type="Pfam" id="PF13346">
    <property type="entry name" value="ABC2_membrane_5"/>
    <property type="match status" value="1"/>
</dbReference>
<feature type="transmembrane region" description="Helical" evidence="1">
    <location>
        <begin position="110"/>
        <end position="133"/>
    </location>
</feature>
<gene>
    <name evidence="2" type="ORF">IAC18_03660</name>
</gene>
<name>A0A9D1FD27_9FIRM</name>
<evidence type="ECO:0000256" key="1">
    <source>
        <dbReference type="SAM" id="Phobius"/>
    </source>
</evidence>
<protein>
    <submittedName>
        <fullName evidence="2">ABC-2 transporter permease</fullName>
    </submittedName>
</protein>
<reference evidence="2" key="1">
    <citation type="submission" date="2020-10" db="EMBL/GenBank/DDBJ databases">
        <authorList>
            <person name="Gilroy R."/>
        </authorList>
    </citation>
    <scope>NUCLEOTIDE SEQUENCE</scope>
    <source>
        <strain evidence="2">ChiHjej10B9-9673</strain>
    </source>
</reference>
<dbReference type="InterPro" id="IPR025699">
    <property type="entry name" value="ABC2_memb-like"/>
</dbReference>
<feature type="transmembrane region" description="Helical" evidence="1">
    <location>
        <begin position="78"/>
        <end position="104"/>
    </location>
</feature>
<keyword evidence="1" id="KW-0472">Membrane</keyword>
<dbReference type="AlphaFoldDB" id="A0A9D1FD27"/>
<comment type="caution">
    <text evidence="2">The sequence shown here is derived from an EMBL/GenBank/DDBJ whole genome shotgun (WGS) entry which is preliminary data.</text>
</comment>
<feature type="transmembrane region" description="Helical" evidence="1">
    <location>
        <begin position="12"/>
        <end position="32"/>
    </location>
</feature>
<evidence type="ECO:0000313" key="3">
    <source>
        <dbReference type="Proteomes" id="UP000824001"/>
    </source>
</evidence>
<evidence type="ECO:0000313" key="2">
    <source>
        <dbReference type="EMBL" id="HIS66644.1"/>
    </source>
</evidence>
<dbReference type="Proteomes" id="UP000824001">
    <property type="component" value="Unassembled WGS sequence"/>
</dbReference>
<feature type="transmembrane region" description="Helical" evidence="1">
    <location>
        <begin position="140"/>
        <end position="160"/>
    </location>
</feature>
<feature type="transmembrane region" description="Helical" evidence="1">
    <location>
        <begin position="172"/>
        <end position="195"/>
    </location>
</feature>